<dbReference type="InterPro" id="IPR051278">
    <property type="entry name" value="HdrB/HdrD_reductase"/>
</dbReference>
<dbReference type="AlphaFoldDB" id="A0A401G149"/>
<dbReference type="GO" id="GO:0016491">
    <property type="term" value="F:oxidoreductase activity"/>
    <property type="evidence" value="ECO:0007669"/>
    <property type="project" value="UniProtKB-KW"/>
</dbReference>
<evidence type="ECO:0000313" key="4">
    <source>
        <dbReference type="Proteomes" id="UP000288096"/>
    </source>
</evidence>
<protein>
    <submittedName>
        <fullName evidence="3">CoB--CoM heterodisulfide reductase</fullName>
    </submittedName>
</protein>
<feature type="domain" description="Cysteine-rich" evidence="2">
    <location>
        <begin position="4"/>
        <end position="82"/>
    </location>
</feature>
<accession>A0A401G149</accession>
<evidence type="ECO:0000313" key="3">
    <source>
        <dbReference type="EMBL" id="GBC62913.1"/>
    </source>
</evidence>
<dbReference type="Gene3D" id="1.20.1050.140">
    <property type="match status" value="1"/>
</dbReference>
<reference evidence="4" key="1">
    <citation type="submission" date="2017-11" db="EMBL/GenBank/DDBJ databases">
        <authorList>
            <person name="Watanabe M."/>
            <person name="Kojima H."/>
        </authorList>
    </citation>
    <scope>NUCLEOTIDE SEQUENCE [LARGE SCALE GENOMIC DNA]</scope>
    <source>
        <strain evidence="4">Tokyo 01</strain>
    </source>
</reference>
<organism evidence="3 4">
    <name type="scientific">Desulfonema ishimotonii</name>
    <dbReference type="NCBI Taxonomy" id="45657"/>
    <lineage>
        <taxon>Bacteria</taxon>
        <taxon>Pseudomonadati</taxon>
        <taxon>Thermodesulfobacteriota</taxon>
        <taxon>Desulfobacteria</taxon>
        <taxon>Desulfobacterales</taxon>
        <taxon>Desulfococcaceae</taxon>
        <taxon>Desulfonema</taxon>
    </lineage>
</organism>
<keyword evidence="4" id="KW-1185">Reference proteome</keyword>
<dbReference type="OrthoDB" id="9777685at2"/>
<dbReference type="Proteomes" id="UP000288096">
    <property type="component" value="Unassembled WGS sequence"/>
</dbReference>
<gene>
    <name evidence="3" type="ORF">DENIS_3897</name>
</gene>
<proteinExistence type="predicted"/>
<reference evidence="4" key="2">
    <citation type="submission" date="2019-01" db="EMBL/GenBank/DDBJ databases">
        <title>Genome sequence of Desulfonema ishimotonii strain Tokyo 01.</title>
        <authorList>
            <person name="Fukui M."/>
        </authorList>
    </citation>
    <scope>NUCLEOTIDE SEQUENCE [LARGE SCALE GENOMIC DNA]</scope>
    <source>
        <strain evidence="4">Tokyo 01</strain>
    </source>
</reference>
<dbReference type="RefSeq" id="WP_124330045.1">
    <property type="nucleotide sequence ID" value="NZ_BEXT01000001.1"/>
</dbReference>
<comment type="caution">
    <text evidence="3">The sequence shown here is derived from an EMBL/GenBank/DDBJ whole genome shotgun (WGS) entry which is preliminary data.</text>
</comment>
<dbReference type="InterPro" id="IPR004017">
    <property type="entry name" value="Cys_rich_dom"/>
</dbReference>
<sequence length="297" mass="32741">MEIGYYPGCSLKQSSALYDLQSRRIFAELGVQLTEIEDWNCCGATSAGKLDDFMAVAMPARNIGIAETQGFSEVVIPCSACYSRTLVAQKRLEASPLLRAEINENLSRKLNGGVRISSILEVLIDRISAGELKPKIRHKFRSLKPVCYYGCMQTRFPFDVPVPDDVENPQGMETVLKAVGVRAIDWGYKTACCGASAAVNDPETSFNLMAKIMKEAVARGANCFVTTCPMCQLNLDAHQEKFCQKHGIAERLPVFFITEILGATMGISPEALQVDRHFVDGTTLLKELEQDESKQAK</sequence>
<dbReference type="PANTHER" id="PTHR42947">
    <property type="entry name" value="COB--COM HETERODISULFIDE REDUCTASE SUBUNIT B 1"/>
    <property type="match status" value="1"/>
</dbReference>
<dbReference type="Pfam" id="PF02754">
    <property type="entry name" value="CCG"/>
    <property type="match status" value="2"/>
</dbReference>
<dbReference type="PANTHER" id="PTHR42947:SF1">
    <property type="entry name" value="COB--COM HETERODISULFIDE REDUCTASE SUBUNIT B 1"/>
    <property type="match status" value="1"/>
</dbReference>
<evidence type="ECO:0000256" key="1">
    <source>
        <dbReference type="ARBA" id="ARBA00023002"/>
    </source>
</evidence>
<name>A0A401G149_9BACT</name>
<keyword evidence="1" id="KW-0560">Oxidoreductase</keyword>
<dbReference type="EMBL" id="BEXT01000001">
    <property type="protein sequence ID" value="GBC62913.1"/>
    <property type="molecule type" value="Genomic_DNA"/>
</dbReference>
<evidence type="ECO:0000259" key="2">
    <source>
        <dbReference type="Pfam" id="PF02754"/>
    </source>
</evidence>
<dbReference type="Gene3D" id="3.40.50.11810">
    <property type="match status" value="1"/>
</dbReference>
<feature type="domain" description="Cysteine-rich" evidence="2">
    <location>
        <begin position="148"/>
        <end position="236"/>
    </location>
</feature>